<dbReference type="HAMAP" id="MF_01964">
    <property type="entry name" value="IMPDH"/>
    <property type="match status" value="1"/>
</dbReference>
<evidence type="ECO:0000256" key="14">
    <source>
        <dbReference type="RuleBase" id="RU003927"/>
    </source>
</evidence>
<feature type="binding site" evidence="13">
    <location>
        <begin position="293"/>
        <end position="295"/>
    </location>
    <ligand>
        <name>NAD(+)</name>
        <dbReference type="ChEBI" id="CHEBI:57540"/>
    </ligand>
</feature>
<proteinExistence type="inferred from homology"/>
<keyword evidence="7 13" id="KW-0658">Purine biosynthesis</keyword>
<comment type="function">
    <text evidence="13">Catalyzes the conversion of inosine 5'-phosphate (IMP) to xanthosine 5'-phosphate (XMP), the first committed and rate-limiting step in the de novo synthesis of guanine nucleotides, and therefore plays an important role in the regulation of cell growth.</text>
</comment>
<evidence type="ECO:0000256" key="9">
    <source>
        <dbReference type="ARBA" id="ARBA00023002"/>
    </source>
</evidence>
<dbReference type="UniPathway" id="UPA00601">
    <property type="reaction ID" value="UER00295"/>
</dbReference>
<keyword evidence="9 13" id="KW-0560">Oxidoreductase</keyword>
<dbReference type="PANTHER" id="PTHR11911:SF111">
    <property type="entry name" value="INOSINE-5'-MONOPHOSPHATE DEHYDROGENASE"/>
    <property type="match status" value="1"/>
</dbReference>
<dbReference type="InterPro" id="IPR013785">
    <property type="entry name" value="Aldolase_TIM"/>
</dbReference>
<name>A0A1S6U9T5_9BACT</name>
<dbReference type="InterPro" id="IPR046342">
    <property type="entry name" value="CBS_dom_sf"/>
</dbReference>
<dbReference type="KEGG" id="cpin:CPIN18020_1656"/>
<gene>
    <name evidence="13 16" type="primary">guaB</name>
    <name evidence="16" type="ORF">CPIN18021_1711</name>
</gene>
<dbReference type="AlphaFoldDB" id="A0A1S6U9T5"/>
<feature type="binding site" evidence="13">
    <location>
        <position position="466"/>
    </location>
    <ligand>
        <name>K(+)</name>
        <dbReference type="ChEBI" id="CHEBI:29103"/>
        <note>ligand shared between two tetrameric partners</note>
    </ligand>
</feature>
<comment type="subunit">
    <text evidence="3 13">Homotetramer.</text>
</comment>
<feature type="binding site" evidence="13">
    <location>
        <position position="244"/>
    </location>
    <ligand>
        <name>NAD(+)</name>
        <dbReference type="ChEBI" id="CHEBI:57540"/>
    </ligand>
</feature>
<keyword evidence="10 13" id="KW-0520">NAD</keyword>
<dbReference type="SMART" id="SM01240">
    <property type="entry name" value="IMPDH"/>
    <property type="match status" value="1"/>
</dbReference>
<feature type="binding site" description="in other chain" evidence="13">
    <location>
        <position position="297"/>
    </location>
    <ligand>
        <name>K(+)</name>
        <dbReference type="ChEBI" id="CHEBI:29103"/>
        <note>ligand shared between two tetrameric partners</note>
    </ligand>
</feature>
<dbReference type="PROSITE" id="PS51371">
    <property type="entry name" value="CBS"/>
    <property type="match status" value="2"/>
</dbReference>
<dbReference type="EC" id="1.1.1.205" evidence="13 15"/>
<comment type="similarity">
    <text evidence="2 13 14">Belongs to the IMPDH/GMPR family.</text>
</comment>
<feature type="binding site" evidence="13">
    <location>
        <position position="465"/>
    </location>
    <ligand>
        <name>K(+)</name>
        <dbReference type="ChEBI" id="CHEBI:29103"/>
        <note>ligand shared between two tetrameric partners</note>
    </ligand>
</feature>
<dbReference type="EMBL" id="CP017258">
    <property type="protein sequence ID" value="AQW88488.1"/>
    <property type="molecule type" value="Genomic_DNA"/>
</dbReference>
<organism evidence="16 17">
    <name type="scientific">Campylobacter pinnipediorum subsp. caledonicus</name>
    <dbReference type="NCBI Taxonomy" id="1874362"/>
    <lineage>
        <taxon>Bacteria</taxon>
        <taxon>Pseudomonadati</taxon>
        <taxon>Campylobacterota</taxon>
        <taxon>Epsilonproteobacteria</taxon>
        <taxon>Campylobacterales</taxon>
        <taxon>Campylobacteraceae</taxon>
        <taxon>Campylobacter</taxon>
    </lineage>
</organism>
<evidence type="ECO:0000256" key="15">
    <source>
        <dbReference type="RuleBase" id="RU003928"/>
    </source>
</evidence>
<feature type="binding site" evidence="13">
    <location>
        <position position="410"/>
    </location>
    <ligand>
        <name>IMP</name>
        <dbReference type="ChEBI" id="CHEBI:58053"/>
    </ligand>
</feature>
<feature type="binding site" evidence="13">
    <location>
        <begin position="356"/>
        <end position="357"/>
    </location>
    <ligand>
        <name>IMP</name>
        <dbReference type="ChEBI" id="CHEBI:58053"/>
    </ligand>
</feature>
<evidence type="ECO:0000256" key="1">
    <source>
        <dbReference type="ARBA" id="ARBA00001958"/>
    </source>
</evidence>
<evidence type="ECO:0000256" key="10">
    <source>
        <dbReference type="ARBA" id="ARBA00023027"/>
    </source>
</evidence>
<accession>A0A1S6U9T5</accession>
<dbReference type="GO" id="GO:0000166">
    <property type="term" value="F:nucleotide binding"/>
    <property type="evidence" value="ECO:0007669"/>
    <property type="project" value="UniProtKB-UniRule"/>
</dbReference>
<evidence type="ECO:0000256" key="6">
    <source>
        <dbReference type="ARBA" id="ARBA00022749"/>
    </source>
</evidence>
<dbReference type="CDD" id="cd04601">
    <property type="entry name" value="CBS_pair_IMPDH"/>
    <property type="match status" value="1"/>
</dbReference>
<protein>
    <recommendedName>
        <fullName evidence="13 15">Inosine-5'-monophosphate dehydrogenase</fullName>
        <shortName evidence="13">IMP dehydrogenase</shortName>
        <shortName evidence="13">IMPD</shortName>
        <shortName evidence="13">IMPDH</shortName>
        <ecNumber evidence="13 15">1.1.1.205</ecNumber>
    </recommendedName>
</protein>
<dbReference type="GO" id="GO:0006177">
    <property type="term" value="P:GMP biosynthetic process"/>
    <property type="evidence" value="ECO:0007669"/>
    <property type="project" value="UniProtKB-UniRule"/>
</dbReference>
<dbReference type="PIRSF" id="PIRSF000130">
    <property type="entry name" value="IMPDH"/>
    <property type="match status" value="1"/>
</dbReference>
<dbReference type="SMART" id="SM00116">
    <property type="entry name" value="CBS"/>
    <property type="match status" value="2"/>
</dbReference>
<dbReference type="NCBIfam" id="TIGR01302">
    <property type="entry name" value="IMP_dehydrog"/>
    <property type="match status" value="1"/>
</dbReference>
<keyword evidence="6 13" id="KW-0332">GMP biosynthesis</keyword>
<dbReference type="GO" id="GO:0006183">
    <property type="term" value="P:GTP biosynthetic process"/>
    <property type="evidence" value="ECO:0007669"/>
    <property type="project" value="TreeGrafter"/>
</dbReference>
<comment type="activity regulation">
    <text evidence="13">Mycophenolic acid (MPA) is a non-competitive inhibitor that prevents formation of the closed enzyme conformation by binding to the same site as the amobile flap. In contrast, mizoribine monophosphate (MZP) is a competitive inhibitor that induces the closed conformation. MPA is a potent inhibitor of mammalian IMPDHs but a poor inhibitor of the bacterial enzymes. MZP is a more potent inhibitor of bacterial IMPDH.</text>
</comment>
<dbReference type="SUPFAM" id="SSF51412">
    <property type="entry name" value="Inosine monophosphate dehydrogenase (IMPDH)"/>
    <property type="match status" value="1"/>
</dbReference>
<dbReference type="PROSITE" id="PS00487">
    <property type="entry name" value="IMP_DH_GMP_RED"/>
    <property type="match status" value="1"/>
</dbReference>
<dbReference type="Proteomes" id="UP000190868">
    <property type="component" value="Chromosome"/>
</dbReference>
<keyword evidence="11" id="KW-0129">CBS domain</keyword>
<evidence type="ECO:0000256" key="12">
    <source>
        <dbReference type="ARBA" id="ARBA00048028"/>
    </source>
</evidence>
<sequence length="482" mass="51744">MKIIKKALTFEDVLLVPQYSEVLPKQVDIKTKFSKNISLNIPIVSAAMDTVTEHRAAIMMARLGGIGVIHKNMDIQTQAKEVKRVKKSESGVIIDPIFITPDATVADALNLMSELHISGVPVIDKDRKLIGILTNRDLRFETDTTKLVKERMTKAPLITAKKGCTLDDAEKIFSQNRVEKLPIIDEDGRLDGLITIKDLKKRKEYPNANKDNYGRLRVAAAVGVGQLDRVEALVKAGVDVIVMDSAHGHSKGIIDTLKQIKQKFDVDVVVGNIANPAAVKDLAEAGADGIKVGIGPGSICTTRIVAGVGVPQITAIDDCAIEAAKYGIPIIADGGIKYSGDISKALAAGASCIMAGSLLAGCEESPGEVITYQGRQYKAYRGMGSIGAMTRGSSDRYFQEGTASEKLVPEGIEGRVPFTGSMKDVIHQLIGGLRSSMGYVGAKDIPTLQQKAEFVEITSAGLKESHVHDVVITQEAPNYKVN</sequence>
<dbReference type="Pfam" id="PF00478">
    <property type="entry name" value="IMPDH"/>
    <property type="match status" value="1"/>
</dbReference>
<keyword evidence="5" id="KW-0677">Repeat</keyword>
<keyword evidence="4 13" id="KW-0479">Metal-binding</keyword>
<feature type="binding site" evidence="13">
    <location>
        <begin position="333"/>
        <end position="335"/>
    </location>
    <ligand>
        <name>IMP</name>
        <dbReference type="ChEBI" id="CHEBI:58053"/>
    </ligand>
</feature>
<evidence type="ECO:0000256" key="7">
    <source>
        <dbReference type="ARBA" id="ARBA00022755"/>
    </source>
</evidence>
<reference evidence="17" key="1">
    <citation type="submission" date="2016-09" db="EMBL/GenBank/DDBJ databases">
        <title>Comparative genomics of the Campylobacter concisus group.</title>
        <authorList>
            <person name="Miller W.G."/>
            <person name="Yee E."/>
            <person name="Chapman M.H."/>
            <person name="Huynh S."/>
            <person name="Bono J.L."/>
            <person name="On S.L.W."/>
            <person name="StLeger J."/>
            <person name="Foster G."/>
            <person name="Parker C.T."/>
        </authorList>
    </citation>
    <scope>NUCLEOTIDE SEQUENCE [LARGE SCALE GENOMIC DNA]</scope>
    <source>
        <strain evidence="17">RM18021</strain>
    </source>
</reference>
<dbReference type="GeneID" id="56567296"/>
<dbReference type="Gene3D" id="3.20.20.70">
    <property type="entry name" value="Aldolase class I"/>
    <property type="match status" value="1"/>
</dbReference>
<dbReference type="InterPro" id="IPR015875">
    <property type="entry name" value="IMP_DH/GMP_Rdtase_CS"/>
</dbReference>
<dbReference type="CDD" id="cd00381">
    <property type="entry name" value="IMPDH"/>
    <property type="match status" value="1"/>
</dbReference>
<dbReference type="InterPro" id="IPR001093">
    <property type="entry name" value="IMP_DH_GMPRt"/>
</dbReference>
<evidence type="ECO:0000313" key="17">
    <source>
        <dbReference type="Proteomes" id="UP000190868"/>
    </source>
</evidence>
<evidence type="ECO:0000256" key="11">
    <source>
        <dbReference type="ARBA" id="ARBA00023122"/>
    </source>
</evidence>
<comment type="pathway">
    <text evidence="13 15">Purine metabolism; XMP biosynthesis via de novo pathway; XMP from IMP: step 1/1.</text>
</comment>
<evidence type="ECO:0000313" key="16">
    <source>
        <dbReference type="EMBL" id="AQW88488.1"/>
    </source>
</evidence>
<dbReference type="RefSeq" id="WP_078423973.1">
    <property type="nucleotide sequence ID" value="NZ_CP017018.1"/>
</dbReference>
<dbReference type="GO" id="GO:0003938">
    <property type="term" value="F:IMP dehydrogenase activity"/>
    <property type="evidence" value="ECO:0007669"/>
    <property type="project" value="UniProtKB-UniRule"/>
</dbReference>
<evidence type="ECO:0000256" key="5">
    <source>
        <dbReference type="ARBA" id="ARBA00022737"/>
    </source>
</evidence>
<evidence type="ECO:0000256" key="2">
    <source>
        <dbReference type="ARBA" id="ARBA00005502"/>
    </source>
</evidence>
<comment type="catalytic activity">
    <reaction evidence="12 13 15">
        <text>IMP + NAD(+) + H2O = XMP + NADH + H(+)</text>
        <dbReference type="Rhea" id="RHEA:11708"/>
        <dbReference type="ChEBI" id="CHEBI:15377"/>
        <dbReference type="ChEBI" id="CHEBI:15378"/>
        <dbReference type="ChEBI" id="CHEBI:57464"/>
        <dbReference type="ChEBI" id="CHEBI:57540"/>
        <dbReference type="ChEBI" id="CHEBI:57945"/>
        <dbReference type="ChEBI" id="CHEBI:58053"/>
        <dbReference type="EC" id="1.1.1.205"/>
    </reaction>
</comment>
<feature type="binding site" description="in other chain" evidence="13">
    <location>
        <position position="295"/>
    </location>
    <ligand>
        <name>K(+)</name>
        <dbReference type="ChEBI" id="CHEBI:29103"/>
        <note>ligand shared between two tetrameric partners</note>
    </ligand>
</feature>
<dbReference type="GO" id="GO:0046872">
    <property type="term" value="F:metal ion binding"/>
    <property type="evidence" value="ECO:0007669"/>
    <property type="project" value="UniProtKB-UniRule"/>
</dbReference>
<evidence type="ECO:0000256" key="13">
    <source>
        <dbReference type="HAMAP-Rule" id="MF_01964"/>
    </source>
</evidence>
<evidence type="ECO:0000256" key="4">
    <source>
        <dbReference type="ARBA" id="ARBA00022723"/>
    </source>
</evidence>
<comment type="caution">
    <text evidence="13">Lacks conserved residue(s) required for the propagation of feature annotation.</text>
</comment>
<dbReference type="SUPFAM" id="SSF54631">
    <property type="entry name" value="CBS-domain pair"/>
    <property type="match status" value="1"/>
</dbReference>
<keyword evidence="17" id="KW-1185">Reference proteome</keyword>
<feature type="active site" description="Thioimidate intermediate" evidence="13">
    <location>
        <position position="300"/>
    </location>
</feature>
<dbReference type="FunFam" id="3.20.20.70:FF:000003">
    <property type="entry name" value="GMP reductase"/>
    <property type="match status" value="1"/>
</dbReference>
<feature type="binding site" evidence="13">
    <location>
        <position position="298"/>
    </location>
    <ligand>
        <name>IMP</name>
        <dbReference type="ChEBI" id="CHEBI:58053"/>
    </ligand>
</feature>
<dbReference type="InterPro" id="IPR000644">
    <property type="entry name" value="CBS_dom"/>
</dbReference>
<feature type="binding site" evidence="13">
    <location>
        <position position="464"/>
    </location>
    <ligand>
        <name>K(+)</name>
        <dbReference type="ChEBI" id="CHEBI:29103"/>
        <note>ligand shared between two tetrameric partners</note>
    </ligand>
</feature>
<evidence type="ECO:0000256" key="8">
    <source>
        <dbReference type="ARBA" id="ARBA00022958"/>
    </source>
</evidence>
<dbReference type="Pfam" id="PF00571">
    <property type="entry name" value="CBS"/>
    <property type="match status" value="2"/>
</dbReference>
<evidence type="ECO:0000256" key="3">
    <source>
        <dbReference type="ARBA" id="ARBA00011881"/>
    </source>
</evidence>
<comment type="cofactor">
    <cofactor evidence="1 13">
        <name>K(+)</name>
        <dbReference type="ChEBI" id="CHEBI:29103"/>
    </cofactor>
</comment>
<dbReference type="PANTHER" id="PTHR11911">
    <property type="entry name" value="INOSINE-5-MONOPHOSPHATE DEHYDROGENASE RELATED"/>
    <property type="match status" value="1"/>
</dbReference>
<dbReference type="InterPro" id="IPR005990">
    <property type="entry name" value="IMP_DH"/>
</dbReference>
<feature type="binding site" evidence="13">
    <location>
        <begin position="380"/>
        <end position="384"/>
    </location>
    <ligand>
        <name>IMP</name>
        <dbReference type="ChEBI" id="CHEBI:58053"/>
    </ligand>
</feature>
<feature type="binding site" description="in other chain" evidence="13">
    <location>
        <position position="300"/>
    </location>
    <ligand>
        <name>K(+)</name>
        <dbReference type="ChEBI" id="CHEBI:29103"/>
        <note>ligand shared between two tetrameric partners</note>
    </ligand>
</feature>
<feature type="active site" description="Proton acceptor" evidence="13">
    <location>
        <position position="396"/>
    </location>
</feature>
<keyword evidence="8 13" id="KW-0630">Potassium</keyword>